<dbReference type="FunCoup" id="A0A067RND2">
    <property type="interactions" value="661"/>
</dbReference>
<feature type="transmembrane region" description="Helical" evidence="13">
    <location>
        <begin position="229"/>
        <end position="246"/>
    </location>
</feature>
<dbReference type="InterPro" id="IPR041875">
    <property type="entry name" value="Syntaxin-8_SNARE"/>
</dbReference>
<keyword evidence="8 12" id="KW-0175">Coiled coil</keyword>
<dbReference type="SUPFAM" id="SSF58038">
    <property type="entry name" value="SNARE fusion complex"/>
    <property type="match status" value="1"/>
</dbReference>
<keyword evidence="3" id="KW-0813">Transport</keyword>
<evidence type="ECO:0000256" key="12">
    <source>
        <dbReference type="SAM" id="Coils"/>
    </source>
</evidence>
<dbReference type="eggNOG" id="KOG3202">
    <property type="taxonomic scope" value="Eukaryota"/>
</dbReference>
<feature type="coiled-coil region" evidence="12">
    <location>
        <begin position="46"/>
        <end position="73"/>
    </location>
</feature>
<dbReference type="Pfam" id="PF05739">
    <property type="entry name" value="SNARE"/>
    <property type="match status" value="1"/>
</dbReference>
<dbReference type="InParanoid" id="A0A067RND2"/>
<dbReference type="Proteomes" id="UP000027135">
    <property type="component" value="Unassembled WGS sequence"/>
</dbReference>
<protein>
    <recommendedName>
        <fullName evidence="11">Syntaxin-8</fullName>
    </recommendedName>
</protein>
<dbReference type="GO" id="GO:0005484">
    <property type="term" value="F:SNAP receptor activity"/>
    <property type="evidence" value="ECO:0007669"/>
    <property type="project" value="TreeGrafter"/>
</dbReference>
<feature type="domain" description="T-SNARE coiled-coil homology" evidence="14">
    <location>
        <begin position="159"/>
        <end position="221"/>
    </location>
</feature>
<keyword evidence="16" id="KW-1185">Reference proteome</keyword>
<dbReference type="FunFam" id="1.20.5.110:FF:000036">
    <property type="entry name" value="Putative Syntaxin-8"/>
    <property type="match status" value="1"/>
</dbReference>
<evidence type="ECO:0000256" key="6">
    <source>
        <dbReference type="ARBA" id="ARBA00022843"/>
    </source>
</evidence>
<sequence length="247" mass="28601">MALVYVDTDPWLSEHEACEKLFREIMAQLTLRGTEQKTSQAYARLSSAIRLRMKQYSSEVQQLKDKLSEASASRSITFQEAERRSRQVELLQSREVQLQQLFNDRNTVYDANRSKLIQTRSTVFADAGTTGWGLDDDDDDAGSYQTQHMSIAELRQQQQRMVQDQDQGLEALSKVISRQKEIAETIGNEVDTQNEIIDDLAEHMDRTDSRIRNETRQVTVIDRKDKTCWYWVVIILLFISILIVSFV</sequence>
<evidence type="ECO:0000313" key="16">
    <source>
        <dbReference type="Proteomes" id="UP000027135"/>
    </source>
</evidence>
<dbReference type="GO" id="GO:0031201">
    <property type="term" value="C:SNARE complex"/>
    <property type="evidence" value="ECO:0007669"/>
    <property type="project" value="TreeGrafter"/>
</dbReference>
<accession>A0A067RND2</accession>
<reference evidence="15 16" key="1">
    <citation type="journal article" date="2014" name="Nat. Commun.">
        <title>Molecular traces of alternative social organization in a termite genome.</title>
        <authorList>
            <person name="Terrapon N."/>
            <person name="Li C."/>
            <person name="Robertson H.M."/>
            <person name="Ji L."/>
            <person name="Meng X."/>
            <person name="Booth W."/>
            <person name="Chen Z."/>
            <person name="Childers C.P."/>
            <person name="Glastad K.M."/>
            <person name="Gokhale K."/>
            <person name="Gowin J."/>
            <person name="Gronenberg W."/>
            <person name="Hermansen R.A."/>
            <person name="Hu H."/>
            <person name="Hunt B.G."/>
            <person name="Huylmans A.K."/>
            <person name="Khalil S.M."/>
            <person name="Mitchell R.D."/>
            <person name="Munoz-Torres M.C."/>
            <person name="Mustard J.A."/>
            <person name="Pan H."/>
            <person name="Reese J.T."/>
            <person name="Scharf M.E."/>
            <person name="Sun F."/>
            <person name="Vogel H."/>
            <person name="Xiao J."/>
            <person name="Yang W."/>
            <person name="Yang Z."/>
            <person name="Yang Z."/>
            <person name="Zhou J."/>
            <person name="Zhu J."/>
            <person name="Brent C.S."/>
            <person name="Elsik C.G."/>
            <person name="Goodisman M.A."/>
            <person name="Liberles D.A."/>
            <person name="Roe R.M."/>
            <person name="Vargo E.L."/>
            <person name="Vilcinskas A."/>
            <person name="Wang J."/>
            <person name="Bornberg-Bauer E."/>
            <person name="Korb J."/>
            <person name="Zhang G."/>
            <person name="Liebig J."/>
        </authorList>
    </citation>
    <scope>NUCLEOTIDE SEQUENCE [LARGE SCALE GENOMIC DNA]</scope>
    <source>
        <tissue evidence="15">Whole organism</tissue>
    </source>
</reference>
<dbReference type="OMA" id="DSTCYIA"/>
<dbReference type="AlphaFoldDB" id="A0A067RND2"/>
<dbReference type="GO" id="GO:0006906">
    <property type="term" value="P:vesicle fusion"/>
    <property type="evidence" value="ECO:0007669"/>
    <property type="project" value="TreeGrafter"/>
</dbReference>
<evidence type="ECO:0000313" key="15">
    <source>
        <dbReference type="EMBL" id="KDR21219.1"/>
    </source>
</evidence>
<evidence type="ECO:0000256" key="11">
    <source>
        <dbReference type="ARBA" id="ARBA00072662"/>
    </source>
</evidence>
<dbReference type="InterPro" id="IPR000727">
    <property type="entry name" value="T_SNARE_dom"/>
</dbReference>
<dbReference type="OrthoDB" id="428895at2759"/>
<evidence type="ECO:0000256" key="5">
    <source>
        <dbReference type="ARBA" id="ARBA00022692"/>
    </source>
</evidence>
<evidence type="ECO:0000256" key="7">
    <source>
        <dbReference type="ARBA" id="ARBA00022989"/>
    </source>
</evidence>
<dbReference type="PANTHER" id="PTHR19957">
    <property type="entry name" value="SYNTAXIN"/>
    <property type="match status" value="1"/>
</dbReference>
<name>A0A067RND2_ZOONE</name>
<dbReference type="STRING" id="136037.A0A067RND2"/>
<evidence type="ECO:0000256" key="2">
    <source>
        <dbReference type="ARBA" id="ARBA00009063"/>
    </source>
</evidence>
<dbReference type="GO" id="GO:0005770">
    <property type="term" value="C:late endosome"/>
    <property type="evidence" value="ECO:0007669"/>
    <property type="project" value="UniProtKB-ARBA"/>
</dbReference>
<comment type="similarity">
    <text evidence="2">Belongs to the syntaxin family.</text>
</comment>
<comment type="subcellular location">
    <subcellularLocation>
        <location evidence="1">Membrane</location>
        <topology evidence="1">Single-pass type IV membrane protein</topology>
    </subcellularLocation>
</comment>
<keyword evidence="5 13" id="KW-0812">Transmembrane</keyword>
<comment type="function">
    <text evidence="10">Vesicle trafficking protein that functions in the early secretory pathway, possibly by mediating retrograde transport from cis-Golgi membranes to the ER.</text>
</comment>
<dbReference type="GO" id="GO:0006886">
    <property type="term" value="P:intracellular protein transport"/>
    <property type="evidence" value="ECO:0007669"/>
    <property type="project" value="TreeGrafter"/>
</dbReference>
<keyword evidence="6" id="KW-0832">Ubl conjugation</keyword>
<dbReference type="CDD" id="cd15852">
    <property type="entry name" value="SNARE_Syntaxin8"/>
    <property type="match status" value="1"/>
</dbReference>
<evidence type="ECO:0000256" key="10">
    <source>
        <dbReference type="ARBA" id="ARBA00055629"/>
    </source>
</evidence>
<evidence type="ECO:0000256" key="8">
    <source>
        <dbReference type="ARBA" id="ARBA00023054"/>
    </source>
</evidence>
<dbReference type="EMBL" id="KK852567">
    <property type="protein sequence ID" value="KDR21219.1"/>
    <property type="molecule type" value="Genomic_DNA"/>
</dbReference>
<organism evidence="15 16">
    <name type="scientific">Zootermopsis nevadensis</name>
    <name type="common">Dampwood termite</name>
    <dbReference type="NCBI Taxonomy" id="136037"/>
    <lineage>
        <taxon>Eukaryota</taxon>
        <taxon>Metazoa</taxon>
        <taxon>Ecdysozoa</taxon>
        <taxon>Arthropoda</taxon>
        <taxon>Hexapoda</taxon>
        <taxon>Insecta</taxon>
        <taxon>Pterygota</taxon>
        <taxon>Neoptera</taxon>
        <taxon>Polyneoptera</taxon>
        <taxon>Dictyoptera</taxon>
        <taxon>Blattodea</taxon>
        <taxon>Blattoidea</taxon>
        <taxon>Termitoidae</taxon>
        <taxon>Termopsidae</taxon>
        <taxon>Zootermopsis</taxon>
    </lineage>
</organism>
<dbReference type="PANTHER" id="PTHR19957:SF124">
    <property type="entry name" value="SYNTAXIN-8"/>
    <property type="match status" value="1"/>
</dbReference>
<dbReference type="PROSITE" id="PS50192">
    <property type="entry name" value="T_SNARE"/>
    <property type="match status" value="1"/>
</dbReference>
<evidence type="ECO:0000259" key="14">
    <source>
        <dbReference type="PROSITE" id="PS50192"/>
    </source>
</evidence>
<proteinExistence type="inferred from homology"/>
<evidence type="ECO:0000256" key="9">
    <source>
        <dbReference type="ARBA" id="ARBA00023136"/>
    </source>
</evidence>
<dbReference type="GO" id="GO:0048278">
    <property type="term" value="P:vesicle docking"/>
    <property type="evidence" value="ECO:0007669"/>
    <property type="project" value="TreeGrafter"/>
</dbReference>
<keyword evidence="9 13" id="KW-0472">Membrane</keyword>
<dbReference type="GO" id="GO:0000149">
    <property type="term" value="F:SNARE binding"/>
    <property type="evidence" value="ECO:0007669"/>
    <property type="project" value="TreeGrafter"/>
</dbReference>
<dbReference type="Gene3D" id="1.20.5.110">
    <property type="match status" value="1"/>
</dbReference>
<evidence type="ECO:0000256" key="1">
    <source>
        <dbReference type="ARBA" id="ARBA00004211"/>
    </source>
</evidence>
<evidence type="ECO:0000256" key="13">
    <source>
        <dbReference type="SAM" id="Phobius"/>
    </source>
</evidence>
<evidence type="ECO:0000256" key="3">
    <source>
        <dbReference type="ARBA" id="ARBA00022448"/>
    </source>
</evidence>
<keyword evidence="7 13" id="KW-1133">Transmembrane helix</keyword>
<dbReference type="InterPro" id="IPR045242">
    <property type="entry name" value="Syntaxin"/>
</dbReference>
<keyword evidence="4" id="KW-0597">Phosphoprotein</keyword>
<evidence type="ECO:0000256" key="4">
    <source>
        <dbReference type="ARBA" id="ARBA00022553"/>
    </source>
</evidence>
<dbReference type="SMART" id="SM00397">
    <property type="entry name" value="t_SNARE"/>
    <property type="match status" value="1"/>
</dbReference>
<gene>
    <name evidence="15" type="ORF">L798_03626</name>
</gene>